<keyword evidence="4" id="KW-1185">Reference proteome</keyword>
<keyword evidence="2" id="KW-0472">Membrane</keyword>
<proteinExistence type="predicted"/>
<organism evidence="3 4">
    <name type="scientific">Gryllus longicercus</name>
    <dbReference type="NCBI Taxonomy" id="2509291"/>
    <lineage>
        <taxon>Eukaryota</taxon>
        <taxon>Metazoa</taxon>
        <taxon>Ecdysozoa</taxon>
        <taxon>Arthropoda</taxon>
        <taxon>Hexapoda</taxon>
        <taxon>Insecta</taxon>
        <taxon>Pterygota</taxon>
        <taxon>Neoptera</taxon>
        <taxon>Polyneoptera</taxon>
        <taxon>Orthoptera</taxon>
        <taxon>Ensifera</taxon>
        <taxon>Gryllidea</taxon>
        <taxon>Grylloidea</taxon>
        <taxon>Gryllidae</taxon>
        <taxon>Gryllinae</taxon>
        <taxon>Gryllus</taxon>
    </lineage>
</organism>
<keyword evidence="2" id="KW-1133">Transmembrane helix</keyword>
<comment type="caution">
    <text evidence="3">The sequence shown here is derived from an EMBL/GenBank/DDBJ whole genome shotgun (WGS) entry which is preliminary data.</text>
</comment>
<feature type="region of interest" description="Disordered" evidence="1">
    <location>
        <begin position="243"/>
        <end position="272"/>
    </location>
</feature>
<feature type="transmembrane region" description="Helical" evidence="2">
    <location>
        <begin position="190"/>
        <end position="209"/>
    </location>
</feature>
<dbReference type="Proteomes" id="UP001378592">
    <property type="component" value="Unassembled WGS sequence"/>
</dbReference>
<gene>
    <name evidence="3" type="ORF">R5R35_000331</name>
</gene>
<protein>
    <submittedName>
        <fullName evidence="3">Uncharacterized protein</fullName>
    </submittedName>
</protein>
<evidence type="ECO:0000256" key="2">
    <source>
        <dbReference type="SAM" id="Phobius"/>
    </source>
</evidence>
<accession>A0AAN9W4G4</accession>
<evidence type="ECO:0000256" key="1">
    <source>
        <dbReference type="SAM" id="MobiDB-lite"/>
    </source>
</evidence>
<dbReference type="AlphaFoldDB" id="A0AAN9W4G4"/>
<reference evidence="3 4" key="1">
    <citation type="submission" date="2024-03" db="EMBL/GenBank/DDBJ databases">
        <title>The genome assembly and annotation of the cricket Gryllus longicercus Weissman &amp; Gray.</title>
        <authorList>
            <person name="Szrajer S."/>
            <person name="Gray D."/>
            <person name="Ylla G."/>
        </authorList>
    </citation>
    <scope>NUCLEOTIDE SEQUENCE [LARGE SCALE GENOMIC DNA]</scope>
    <source>
        <strain evidence="3">DAG 2021-001</strain>
        <tissue evidence="3">Whole body minus gut</tissue>
    </source>
</reference>
<dbReference type="EMBL" id="JAZDUA010000017">
    <property type="protein sequence ID" value="KAK7873037.1"/>
    <property type="molecule type" value="Genomic_DNA"/>
</dbReference>
<name>A0AAN9W4G4_9ORTH</name>
<sequence length="294" mass="32701">MDLPLPCPILTPYTNMRCTSIHAGRLVGSLVCPGSGGKTPLADGTGSCHPAGKDHRHLQRKNVHYSFGTNDLNDLASPHSVLHRTPSRSVAFFRGSCTTLAPFRTVPLCCVPSSLRPRLACPPPTPPPLPPATPMARLLGFQPSQSRSRHSYHHLCVVRSNHWLSSFGFALELLIFTFVILFAPRFSRRFFFFFFFFLNNLSSIPPPLLAPRFRLCHYNFSPPHLPFARQSPSLPPREVTKRFVREPPPPPPATKVRAQPATVTMSGSDARKASPNCAFYRRLARIDSGTEELL</sequence>
<feature type="transmembrane region" description="Helical" evidence="2">
    <location>
        <begin position="163"/>
        <end position="183"/>
    </location>
</feature>
<evidence type="ECO:0000313" key="4">
    <source>
        <dbReference type="Proteomes" id="UP001378592"/>
    </source>
</evidence>
<evidence type="ECO:0000313" key="3">
    <source>
        <dbReference type="EMBL" id="KAK7873037.1"/>
    </source>
</evidence>
<keyword evidence="2" id="KW-0812">Transmembrane</keyword>